<evidence type="ECO:0000313" key="3">
    <source>
        <dbReference type="Proteomes" id="UP000265515"/>
    </source>
</evidence>
<sequence length="224" mass="23793">MTTAEIAEQVALITRDPIRSSAPSSTDAVFERRACISRPYPKDYDLDEEPAPEGVDDPALPIPSEIDETHEEADDVEAETEELTFSLPLHGLLQRLAVVRQLRLRSPSPGVLQEEGDVAAAAQEASGVPTAGEEVPIQATTEEEIAAAAPQEAVPMDHDGANTDEQLVRCFITEEVDPVMGGLTRGAAMELRISAPTGGAGSEMGMHFDFDLSMGAPPTCRGAT</sequence>
<accession>A0A388JY90</accession>
<reference evidence="2 3" key="1">
    <citation type="journal article" date="2018" name="Cell">
        <title>The Chara Genome: Secondary Complexity and Implications for Plant Terrestrialization.</title>
        <authorList>
            <person name="Nishiyama T."/>
            <person name="Sakayama H."/>
            <person name="Vries J.D."/>
            <person name="Buschmann H."/>
            <person name="Saint-Marcoux D."/>
            <person name="Ullrich K.K."/>
            <person name="Haas F.B."/>
            <person name="Vanderstraeten L."/>
            <person name="Becker D."/>
            <person name="Lang D."/>
            <person name="Vosolsobe S."/>
            <person name="Rombauts S."/>
            <person name="Wilhelmsson P.K.I."/>
            <person name="Janitza P."/>
            <person name="Kern R."/>
            <person name="Heyl A."/>
            <person name="Rumpler F."/>
            <person name="Villalobos L.I.A.C."/>
            <person name="Clay J.M."/>
            <person name="Skokan R."/>
            <person name="Toyoda A."/>
            <person name="Suzuki Y."/>
            <person name="Kagoshima H."/>
            <person name="Schijlen E."/>
            <person name="Tajeshwar N."/>
            <person name="Catarino B."/>
            <person name="Hetherington A.J."/>
            <person name="Saltykova A."/>
            <person name="Bonnot C."/>
            <person name="Breuninger H."/>
            <person name="Symeonidi A."/>
            <person name="Radhakrishnan G.V."/>
            <person name="Van Nieuwerburgh F."/>
            <person name="Deforce D."/>
            <person name="Chang C."/>
            <person name="Karol K.G."/>
            <person name="Hedrich R."/>
            <person name="Ulvskov P."/>
            <person name="Glockner G."/>
            <person name="Delwiche C.F."/>
            <person name="Petrasek J."/>
            <person name="Van de Peer Y."/>
            <person name="Friml J."/>
            <person name="Beilby M."/>
            <person name="Dolan L."/>
            <person name="Kohara Y."/>
            <person name="Sugano S."/>
            <person name="Fujiyama A."/>
            <person name="Delaux P.-M."/>
            <person name="Quint M."/>
            <person name="TheiBen G."/>
            <person name="Hagemann M."/>
            <person name="Harholt J."/>
            <person name="Dunand C."/>
            <person name="Zachgo S."/>
            <person name="Langdale J."/>
            <person name="Maumus F."/>
            <person name="Straeten D.V.D."/>
            <person name="Gould S.B."/>
            <person name="Rensing S.A."/>
        </authorList>
    </citation>
    <scope>NUCLEOTIDE SEQUENCE [LARGE SCALE GENOMIC DNA]</scope>
    <source>
        <strain evidence="2 3">S276</strain>
    </source>
</reference>
<dbReference type="AlphaFoldDB" id="A0A388JY90"/>
<evidence type="ECO:0000313" key="2">
    <source>
        <dbReference type="EMBL" id="GBG62784.1"/>
    </source>
</evidence>
<organism evidence="2 3">
    <name type="scientific">Chara braunii</name>
    <name type="common">Braun's stonewort</name>
    <dbReference type="NCBI Taxonomy" id="69332"/>
    <lineage>
        <taxon>Eukaryota</taxon>
        <taxon>Viridiplantae</taxon>
        <taxon>Streptophyta</taxon>
        <taxon>Charophyceae</taxon>
        <taxon>Charales</taxon>
        <taxon>Characeae</taxon>
        <taxon>Chara</taxon>
    </lineage>
</organism>
<feature type="compositionally biased region" description="Acidic residues" evidence="1">
    <location>
        <begin position="45"/>
        <end position="56"/>
    </location>
</feature>
<protein>
    <submittedName>
        <fullName evidence="2">Uncharacterized protein</fullName>
    </submittedName>
</protein>
<feature type="region of interest" description="Disordered" evidence="1">
    <location>
        <begin position="39"/>
        <end position="63"/>
    </location>
</feature>
<comment type="caution">
    <text evidence="2">The sequence shown here is derived from an EMBL/GenBank/DDBJ whole genome shotgun (WGS) entry which is preliminary data.</text>
</comment>
<dbReference type="EMBL" id="BFEA01000032">
    <property type="protein sequence ID" value="GBG62784.1"/>
    <property type="molecule type" value="Genomic_DNA"/>
</dbReference>
<dbReference type="Proteomes" id="UP000265515">
    <property type="component" value="Unassembled WGS sequence"/>
</dbReference>
<gene>
    <name evidence="2" type="ORF">CBR_g32373</name>
</gene>
<evidence type="ECO:0000256" key="1">
    <source>
        <dbReference type="SAM" id="MobiDB-lite"/>
    </source>
</evidence>
<proteinExistence type="predicted"/>
<keyword evidence="3" id="KW-1185">Reference proteome</keyword>
<name>A0A388JY90_CHABU</name>
<dbReference type="Gramene" id="GBG62784">
    <property type="protein sequence ID" value="GBG62784"/>
    <property type="gene ID" value="CBR_g32373"/>
</dbReference>